<evidence type="ECO:0000256" key="4">
    <source>
        <dbReference type="ARBA" id="ARBA00022553"/>
    </source>
</evidence>
<keyword evidence="7" id="KW-0418">Kinase</keyword>
<dbReference type="InterPro" id="IPR036890">
    <property type="entry name" value="HATPase_C_sf"/>
</dbReference>
<evidence type="ECO:0000259" key="12">
    <source>
        <dbReference type="PROSITE" id="PS50109"/>
    </source>
</evidence>
<dbReference type="CDD" id="cd00075">
    <property type="entry name" value="HATPase"/>
    <property type="match status" value="1"/>
</dbReference>
<dbReference type="InterPro" id="IPR003660">
    <property type="entry name" value="HAMP_dom"/>
</dbReference>
<dbReference type="PANTHER" id="PTHR45436:SF5">
    <property type="entry name" value="SENSOR HISTIDINE KINASE TRCS"/>
    <property type="match status" value="1"/>
</dbReference>
<keyword evidence="5" id="KW-0808">Transferase</keyword>
<dbReference type="SUPFAM" id="SSF55874">
    <property type="entry name" value="ATPase domain of HSP90 chaperone/DNA topoisomerase II/histidine kinase"/>
    <property type="match status" value="1"/>
</dbReference>
<reference evidence="14 15" key="1">
    <citation type="submission" date="2019-10" db="EMBL/GenBank/DDBJ databases">
        <title>Rudanella paleaurantiibacter sp. nov., isolated from sludge.</title>
        <authorList>
            <person name="Xu S.Q."/>
        </authorList>
    </citation>
    <scope>NUCLEOTIDE SEQUENCE [LARGE SCALE GENOMIC DNA]</scope>
    <source>
        <strain evidence="14 15">HX-22-17</strain>
    </source>
</reference>
<accession>A0A7J5U618</accession>
<evidence type="ECO:0000256" key="2">
    <source>
        <dbReference type="ARBA" id="ARBA00004370"/>
    </source>
</evidence>
<evidence type="ECO:0000256" key="10">
    <source>
        <dbReference type="ARBA" id="ARBA00023136"/>
    </source>
</evidence>
<dbReference type="Gene3D" id="6.10.340.10">
    <property type="match status" value="1"/>
</dbReference>
<dbReference type="EC" id="2.7.13.3" evidence="3"/>
<evidence type="ECO:0000256" key="11">
    <source>
        <dbReference type="SAM" id="Phobius"/>
    </source>
</evidence>
<keyword evidence="9" id="KW-0902">Two-component regulatory system</keyword>
<evidence type="ECO:0000313" key="15">
    <source>
        <dbReference type="Proteomes" id="UP000488299"/>
    </source>
</evidence>
<feature type="transmembrane region" description="Helical" evidence="11">
    <location>
        <begin position="7"/>
        <end position="30"/>
    </location>
</feature>
<dbReference type="GO" id="GO:0005886">
    <property type="term" value="C:plasma membrane"/>
    <property type="evidence" value="ECO:0007669"/>
    <property type="project" value="TreeGrafter"/>
</dbReference>
<dbReference type="Pfam" id="PF02518">
    <property type="entry name" value="HATPase_c"/>
    <property type="match status" value="1"/>
</dbReference>
<evidence type="ECO:0000256" key="5">
    <source>
        <dbReference type="ARBA" id="ARBA00022679"/>
    </source>
</evidence>
<comment type="catalytic activity">
    <reaction evidence="1">
        <text>ATP + protein L-histidine = ADP + protein N-phospho-L-histidine.</text>
        <dbReference type="EC" id="2.7.13.3"/>
    </reaction>
</comment>
<dbReference type="EMBL" id="WELI01000001">
    <property type="protein sequence ID" value="KAB7733289.1"/>
    <property type="molecule type" value="Genomic_DNA"/>
</dbReference>
<evidence type="ECO:0000256" key="8">
    <source>
        <dbReference type="ARBA" id="ARBA00022989"/>
    </source>
</evidence>
<evidence type="ECO:0000256" key="9">
    <source>
        <dbReference type="ARBA" id="ARBA00023012"/>
    </source>
</evidence>
<dbReference type="InterPro" id="IPR004358">
    <property type="entry name" value="Sig_transdc_His_kin-like_C"/>
</dbReference>
<evidence type="ECO:0000313" key="14">
    <source>
        <dbReference type="EMBL" id="KAB7733289.1"/>
    </source>
</evidence>
<dbReference type="Gene3D" id="1.10.287.130">
    <property type="match status" value="1"/>
</dbReference>
<keyword evidence="4" id="KW-0597">Phosphoprotein</keyword>
<dbReference type="PROSITE" id="PS50109">
    <property type="entry name" value="HIS_KIN"/>
    <property type="match status" value="1"/>
</dbReference>
<evidence type="ECO:0000256" key="7">
    <source>
        <dbReference type="ARBA" id="ARBA00022777"/>
    </source>
</evidence>
<feature type="domain" description="HAMP" evidence="13">
    <location>
        <begin position="178"/>
        <end position="231"/>
    </location>
</feature>
<keyword evidence="8 11" id="KW-1133">Transmembrane helix</keyword>
<comment type="caution">
    <text evidence="14">The sequence shown here is derived from an EMBL/GenBank/DDBJ whole genome shotgun (WGS) entry which is preliminary data.</text>
</comment>
<dbReference type="InterPro" id="IPR003661">
    <property type="entry name" value="HisK_dim/P_dom"/>
</dbReference>
<dbReference type="AlphaFoldDB" id="A0A7J5U618"/>
<keyword evidence="6 11" id="KW-0812">Transmembrane</keyword>
<name>A0A7J5U618_9BACT</name>
<organism evidence="14 15">
    <name type="scientific">Rudanella paleaurantiibacter</name>
    <dbReference type="NCBI Taxonomy" id="2614655"/>
    <lineage>
        <taxon>Bacteria</taxon>
        <taxon>Pseudomonadati</taxon>
        <taxon>Bacteroidota</taxon>
        <taxon>Cytophagia</taxon>
        <taxon>Cytophagales</taxon>
        <taxon>Cytophagaceae</taxon>
        <taxon>Rudanella</taxon>
    </lineage>
</organism>
<evidence type="ECO:0000259" key="13">
    <source>
        <dbReference type="PROSITE" id="PS50885"/>
    </source>
</evidence>
<dbReference type="InterPro" id="IPR005467">
    <property type="entry name" value="His_kinase_dom"/>
</dbReference>
<keyword evidence="15" id="KW-1185">Reference proteome</keyword>
<proteinExistence type="predicted"/>
<dbReference type="SMART" id="SM00388">
    <property type="entry name" value="HisKA"/>
    <property type="match status" value="1"/>
</dbReference>
<dbReference type="PRINTS" id="PR00344">
    <property type="entry name" value="BCTRLSENSOR"/>
</dbReference>
<protein>
    <recommendedName>
        <fullName evidence="3">histidine kinase</fullName>
        <ecNumber evidence="3">2.7.13.3</ecNumber>
    </recommendedName>
</protein>
<dbReference type="CDD" id="cd06225">
    <property type="entry name" value="HAMP"/>
    <property type="match status" value="1"/>
</dbReference>
<dbReference type="InterPro" id="IPR050428">
    <property type="entry name" value="TCS_sensor_his_kinase"/>
</dbReference>
<dbReference type="GO" id="GO:0000155">
    <property type="term" value="F:phosphorelay sensor kinase activity"/>
    <property type="evidence" value="ECO:0007669"/>
    <property type="project" value="InterPro"/>
</dbReference>
<dbReference type="SMART" id="SM00387">
    <property type="entry name" value="HATPase_c"/>
    <property type="match status" value="1"/>
</dbReference>
<comment type="subcellular location">
    <subcellularLocation>
        <location evidence="2">Membrane</location>
    </subcellularLocation>
</comment>
<dbReference type="PROSITE" id="PS50885">
    <property type="entry name" value="HAMP"/>
    <property type="match status" value="1"/>
</dbReference>
<evidence type="ECO:0000256" key="6">
    <source>
        <dbReference type="ARBA" id="ARBA00022692"/>
    </source>
</evidence>
<dbReference type="CDD" id="cd00082">
    <property type="entry name" value="HisKA"/>
    <property type="match status" value="1"/>
</dbReference>
<dbReference type="SMART" id="SM00304">
    <property type="entry name" value="HAMP"/>
    <property type="match status" value="1"/>
</dbReference>
<gene>
    <name evidence="14" type="ORF">F5984_01510</name>
</gene>
<dbReference type="Pfam" id="PF00512">
    <property type="entry name" value="HisKA"/>
    <property type="match status" value="1"/>
</dbReference>
<dbReference type="SUPFAM" id="SSF158472">
    <property type="entry name" value="HAMP domain-like"/>
    <property type="match status" value="1"/>
</dbReference>
<dbReference type="InterPro" id="IPR003594">
    <property type="entry name" value="HATPase_dom"/>
</dbReference>
<dbReference type="InterPro" id="IPR036097">
    <property type="entry name" value="HisK_dim/P_sf"/>
</dbReference>
<dbReference type="Proteomes" id="UP000488299">
    <property type="component" value="Unassembled WGS sequence"/>
</dbReference>
<dbReference type="RefSeq" id="WP_152123121.1">
    <property type="nucleotide sequence ID" value="NZ_WELI01000001.1"/>
</dbReference>
<evidence type="ECO:0000256" key="3">
    <source>
        <dbReference type="ARBA" id="ARBA00012438"/>
    </source>
</evidence>
<keyword evidence="10 11" id="KW-0472">Membrane</keyword>
<dbReference type="PANTHER" id="PTHR45436">
    <property type="entry name" value="SENSOR HISTIDINE KINASE YKOH"/>
    <property type="match status" value="1"/>
</dbReference>
<dbReference type="Gene3D" id="3.30.565.10">
    <property type="entry name" value="Histidine kinase-like ATPase, C-terminal domain"/>
    <property type="match status" value="1"/>
</dbReference>
<feature type="domain" description="Histidine kinase" evidence="12">
    <location>
        <begin position="239"/>
        <end position="455"/>
    </location>
</feature>
<evidence type="ECO:0000256" key="1">
    <source>
        <dbReference type="ARBA" id="ARBA00000085"/>
    </source>
</evidence>
<dbReference type="SUPFAM" id="SSF47384">
    <property type="entry name" value="Homodimeric domain of signal transducing histidine kinase"/>
    <property type="match status" value="1"/>
</dbReference>
<feature type="transmembrane region" description="Helical" evidence="11">
    <location>
        <begin position="158"/>
        <end position="177"/>
    </location>
</feature>
<dbReference type="Pfam" id="PF00672">
    <property type="entry name" value="HAMP"/>
    <property type="match status" value="1"/>
</dbReference>
<sequence length="455" mass="51528">MTLRAQIALRFSLIVATILLLLFSIIYVTASTYRRDDFYDRLKQKARTTVRFLVHVKEVDRAMLKIIDRNSLTALFDEKVLVFDHANKLIYSSVDDAEIDHPPALLNRIRQEGELEVQMGQYEMVGIASTQKQQQLVVLASALDAPGLTELRHLRNTLFWGFIGGVGLTILAGIFFAGQSLRPLNEFNQQIKSITARNLRQRLDEGNRRDELEQLAMNFNALLARLDEAFAQQRAFVSHASHELRTPLTALKSEIQLALRQPLDRAEHERVLHTMLLDTDRLIGLANSLLFLARSLEDVIQMPLEPVRIDDAVFEARDELLSSHPNYRVDIHYGQAPDIDDETLVEGNAMLLRRVLLNLFDNACKYSPDHTARVCITTDNQQCHVVVQDAGIGIPVGEQAAVFEPFRRASNVHEYEGFGLGLPICQRIAELHRGKITLESKPNEGSTFRLSLPHL</sequence>